<dbReference type="Pfam" id="PF05930">
    <property type="entry name" value="Phage_AlpA"/>
    <property type="match status" value="1"/>
</dbReference>
<dbReference type="EMBL" id="CP023525">
    <property type="protein sequence ID" value="ATF93370.1"/>
    <property type="molecule type" value="Genomic_DNA"/>
</dbReference>
<protein>
    <submittedName>
        <fullName evidence="1">AlpA family phage regulatory protein</fullName>
    </submittedName>
</protein>
<dbReference type="InterPro" id="IPR010260">
    <property type="entry name" value="AlpA"/>
</dbReference>
<accession>A0A291DZX2</accession>
<evidence type="ECO:0000313" key="2">
    <source>
        <dbReference type="Proteomes" id="UP000217979"/>
    </source>
</evidence>
<evidence type="ECO:0000313" key="1">
    <source>
        <dbReference type="EMBL" id="ATF93370.1"/>
    </source>
</evidence>
<dbReference type="AlphaFoldDB" id="A0A291DZX2"/>
<dbReference type="Proteomes" id="UP000217979">
    <property type="component" value="Chromosome"/>
</dbReference>
<reference evidence="1 2" key="1">
    <citation type="submission" date="2017-09" db="EMBL/GenBank/DDBJ databases">
        <title>FDA dAtabase for Regulatory Grade micrObial Sequences (FDA-ARGOS): Supporting development and validation of Infectious Disease Dx tests.</title>
        <authorList>
            <person name="Minogue T."/>
            <person name="Wolcott M."/>
            <person name="Wasieloski L."/>
            <person name="Aguilar W."/>
            <person name="Moore D."/>
            <person name="Tallon L."/>
            <person name="Sadzewicz L."/>
            <person name="Ott S."/>
            <person name="Zhao X."/>
            <person name="Nagaraj S."/>
            <person name="Vavikolanu K."/>
            <person name="Aluvathingal J."/>
            <person name="Nadendla S."/>
            <person name="Sichtig H."/>
        </authorList>
    </citation>
    <scope>NUCLEOTIDE SEQUENCE [LARGE SCALE GENOMIC DNA]</scope>
    <source>
        <strain evidence="1 2">FDAARGOS_392</strain>
    </source>
</reference>
<organism evidence="1 2">
    <name type="scientific">Cedecea neteri</name>
    <dbReference type="NCBI Taxonomy" id="158822"/>
    <lineage>
        <taxon>Bacteria</taxon>
        <taxon>Pseudomonadati</taxon>
        <taxon>Pseudomonadota</taxon>
        <taxon>Gammaproteobacteria</taxon>
        <taxon>Enterobacterales</taxon>
        <taxon>Enterobacteriaceae</taxon>
        <taxon>Cedecea</taxon>
    </lineage>
</organism>
<sequence length="90" mass="10613">MKNNNEQSSMRNEKAVKRFIRVPEVLNRVGFSRTTLYERIKDGSFPDRVKIGLRSIAFIESEVDEWIEKTIQNTRYDFSKNNMANNEVVL</sequence>
<name>A0A291DZX2_9ENTR</name>
<dbReference type="Gene3D" id="1.10.238.160">
    <property type="match status" value="1"/>
</dbReference>
<dbReference type="PANTHER" id="PTHR36154">
    <property type="entry name" value="DNA-BINDING TRANSCRIPTIONAL ACTIVATOR ALPA"/>
    <property type="match status" value="1"/>
</dbReference>
<proteinExistence type="predicted"/>
<dbReference type="PANTHER" id="PTHR36154:SF1">
    <property type="entry name" value="DNA-BINDING TRANSCRIPTIONAL ACTIVATOR ALPA"/>
    <property type="match status" value="1"/>
</dbReference>
<dbReference type="RefSeq" id="WP_061274088.1">
    <property type="nucleotide sequence ID" value="NZ_CP023525.1"/>
</dbReference>
<dbReference type="InterPro" id="IPR052931">
    <property type="entry name" value="Prophage_regulatory_activator"/>
</dbReference>
<gene>
    <name evidence="1" type="ORF">CO704_15270</name>
</gene>